<feature type="transmembrane region" description="Helical" evidence="5">
    <location>
        <begin position="233"/>
        <end position="252"/>
    </location>
</feature>
<keyword evidence="3 5" id="KW-1133">Transmembrane helix</keyword>
<evidence type="ECO:0000313" key="8">
    <source>
        <dbReference type="Proteomes" id="UP001529338"/>
    </source>
</evidence>
<evidence type="ECO:0000259" key="6">
    <source>
        <dbReference type="Pfam" id="PF13748"/>
    </source>
</evidence>
<feature type="transmembrane region" description="Helical" evidence="5">
    <location>
        <begin position="12"/>
        <end position="33"/>
    </location>
</feature>
<reference evidence="7 8" key="1">
    <citation type="submission" date="2023-06" db="EMBL/GenBank/DDBJ databases">
        <title>Cellulomonas sp. MW4 Whole genome sequence.</title>
        <authorList>
            <person name="Park S."/>
        </authorList>
    </citation>
    <scope>NUCLEOTIDE SEQUENCE [LARGE SCALE GENOMIC DNA]</scope>
    <source>
        <strain evidence="7 8">MW4</strain>
    </source>
</reference>
<comment type="caution">
    <text evidence="7">The sequence shown here is derived from an EMBL/GenBank/DDBJ whole genome shotgun (WGS) entry which is preliminary data.</text>
</comment>
<feature type="transmembrane region" description="Helical" evidence="5">
    <location>
        <begin position="136"/>
        <end position="153"/>
    </location>
</feature>
<dbReference type="Gene3D" id="1.20.1560.10">
    <property type="entry name" value="ABC transporter type 1, transmembrane domain"/>
    <property type="match status" value="1"/>
</dbReference>
<evidence type="ECO:0000256" key="5">
    <source>
        <dbReference type="SAM" id="Phobius"/>
    </source>
</evidence>
<feature type="transmembrane region" description="Helical" evidence="5">
    <location>
        <begin position="203"/>
        <end position="221"/>
    </location>
</feature>
<name>A0ABT7SDF2_9CELL</name>
<comment type="subcellular location">
    <subcellularLocation>
        <location evidence="1">Cell membrane</location>
        <topology evidence="1">Multi-pass membrane protein</topology>
    </subcellularLocation>
</comment>
<keyword evidence="8" id="KW-1185">Reference proteome</keyword>
<protein>
    <submittedName>
        <fullName evidence="7">ABC transporter six-transmembrane domain-containing protein</fullName>
    </submittedName>
</protein>
<dbReference type="InterPro" id="IPR036640">
    <property type="entry name" value="ABC1_TM_sf"/>
</dbReference>
<gene>
    <name evidence="7" type="ORF">QRT04_04610</name>
</gene>
<feature type="domain" description="ABC transmembrane type-1" evidence="6">
    <location>
        <begin position="2"/>
        <end position="226"/>
    </location>
</feature>
<dbReference type="SUPFAM" id="SSF90123">
    <property type="entry name" value="ABC transporter transmembrane region"/>
    <property type="match status" value="1"/>
</dbReference>
<evidence type="ECO:0000256" key="2">
    <source>
        <dbReference type="ARBA" id="ARBA00022692"/>
    </source>
</evidence>
<evidence type="ECO:0000256" key="3">
    <source>
        <dbReference type="ARBA" id="ARBA00022989"/>
    </source>
</evidence>
<evidence type="ECO:0000256" key="1">
    <source>
        <dbReference type="ARBA" id="ARBA00004651"/>
    </source>
</evidence>
<dbReference type="Pfam" id="PF13748">
    <property type="entry name" value="ABC_membrane_3"/>
    <property type="match status" value="1"/>
</dbReference>
<dbReference type="InterPro" id="IPR011527">
    <property type="entry name" value="ABC1_TM_dom"/>
</dbReference>
<accession>A0ABT7SDF2</accession>
<dbReference type="EMBL" id="JAUCGQ010000001">
    <property type="protein sequence ID" value="MDM7854205.1"/>
    <property type="molecule type" value="Genomic_DNA"/>
</dbReference>
<keyword evidence="4 5" id="KW-0472">Membrane</keyword>
<keyword evidence="2 5" id="KW-0812">Transmembrane</keyword>
<evidence type="ECO:0000313" key="7">
    <source>
        <dbReference type="EMBL" id="MDM7854205.1"/>
    </source>
</evidence>
<feature type="transmembrane region" description="Helical" evidence="5">
    <location>
        <begin position="107"/>
        <end position="130"/>
    </location>
</feature>
<feature type="transmembrane region" description="Helical" evidence="5">
    <location>
        <begin position="45"/>
        <end position="64"/>
    </location>
</feature>
<dbReference type="Proteomes" id="UP001529338">
    <property type="component" value="Unassembled WGS sequence"/>
</dbReference>
<sequence length="280" mass="31042">MRQLLRRHRWRIVASLTMVLAVTVGEVAVPYVIGRALDGYLAGSYTWLIVLAGIGLATMLIATARRLHDVRLYGRIYEELGASTLARDVGLSASTARLNMLREVVDFLEFTLPDVVANLAAFVGTLIFLAGLSVPVFTAALAMAGVIGVVYATSTGRTLRFNRAYNDEYERQVDVLRRNDPVLARNHIRALNRWNIRLSDVDTVNLALSMTLMVALQVFAIVSSTRAHLESGIVLSVLLYVFDFSWSASMLPDSWQQYLRLRDITARLRDLGTGAQEPTA</sequence>
<proteinExistence type="predicted"/>
<organism evidence="7 8">
    <name type="scientific">Cellulomonas alba</name>
    <dbReference type="NCBI Taxonomy" id="3053467"/>
    <lineage>
        <taxon>Bacteria</taxon>
        <taxon>Bacillati</taxon>
        <taxon>Actinomycetota</taxon>
        <taxon>Actinomycetes</taxon>
        <taxon>Micrococcales</taxon>
        <taxon>Cellulomonadaceae</taxon>
        <taxon>Cellulomonas</taxon>
    </lineage>
</organism>
<dbReference type="RefSeq" id="WP_289453848.1">
    <property type="nucleotide sequence ID" value="NZ_JAUCGQ010000001.1"/>
</dbReference>
<evidence type="ECO:0000256" key="4">
    <source>
        <dbReference type="ARBA" id="ARBA00023136"/>
    </source>
</evidence>